<reference evidence="3" key="1">
    <citation type="submission" date="2018-05" db="EMBL/GenBank/DDBJ databases">
        <title>Genome Sequencing of selected type strains of the family Eggerthellaceae.</title>
        <authorList>
            <person name="Danylec N."/>
            <person name="Stoll D.A."/>
            <person name="Doetsch A."/>
            <person name="Huch M."/>
        </authorList>
    </citation>
    <scope>NUCLEOTIDE SEQUENCE [LARGE SCALE GENOMIC DNA]</scope>
    <source>
        <strain evidence="3">DSM 27213</strain>
    </source>
</reference>
<evidence type="ECO:0000313" key="2">
    <source>
        <dbReference type="EMBL" id="ROT91165.1"/>
    </source>
</evidence>
<evidence type="ECO:0000313" key="4">
    <source>
        <dbReference type="Proteomes" id="UP000462865"/>
    </source>
</evidence>
<organism evidence="2 3">
    <name type="scientific">Gordonibacter urolithinfaciens</name>
    <dbReference type="NCBI Taxonomy" id="1335613"/>
    <lineage>
        <taxon>Bacteria</taxon>
        <taxon>Bacillati</taxon>
        <taxon>Actinomycetota</taxon>
        <taxon>Coriobacteriia</taxon>
        <taxon>Eggerthellales</taxon>
        <taxon>Eggerthellaceae</taxon>
        <taxon>Gordonibacter</taxon>
    </lineage>
</organism>
<reference evidence="2" key="2">
    <citation type="journal article" date="2019" name="Int. J. Syst. Evol. Microbiol.">
        <title>Gordonibacter faecihominis is a later heterotypic synonym of Gordonibacter urolithinfaciens.</title>
        <authorList>
            <person name="Danylec N."/>
            <person name="Stoll D.A."/>
            <person name="Huch M."/>
        </authorList>
    </citation>
    <scope>NUCLEOTIDE SEQUENCE</scope>
    <source>
        <strain evidence="2">DSM 27213</strain>
    </source>
</reference>
<evidence type="ECO:0000313" key="1">
    <source>
        <dbReference type="EMBL" id="MSA95313.1"/>
    </source>
</evidence>
<name>A0A423UMD8_9ACTN</name>
<dbReference type="RefSeq" id="WP_096227658.1">
    <property type="nucleotide sequence ID" value="NZ_CP168029.1"/>
</dbReference>
<dbReference type="EMBL" id="QIBW01000003">
    <property type="protein sequence ID" value="ROT91165.1"/>
    <property type="molecule type" value="Genomic_DNA"/>
</dbReference>
<reference evidence="2" key="3">
    <citation type="journal article" date="2019" name="Microbiol. Resour. Announc.">
        <title>Draft Genome Sequences of Type Strains of Gordonibacter faecihominis, Paraeggerthella hongkongensis, Parvibacter caecicola,Slackia equolifaciens, Slackia faecicanis, and Slackia isoflavoniconvertens.</title>
        <authorList>
            <person name="Danylec N."/>
            <person name="Stoll D.A."/>
            <person name="Dotsch A."/>
            <person name="Huch M."/>
        </authorList>
    </citation>
    <scope>NUCLEOTIDE SEQUENCE</scope>
    <source>
        <strain evidence="2">DSM 27213</strain>
    </source>
</reference>
<dbReference type="EMBL" id="WKZA01000042">
    <property type="protein sequence ID" value="MSA95313.1"/>
    <property type="molecule type" value="Genomic_DNA"/>
</dbReference>
<gene>
    <name evidence="2" type="ORF">DMP12_03965</name>
    <name evidence="1" type="ORF">GKG38_09665</name>
</gene>
<proteinExistence type="predicted"/>
<dbReference type="Proteomes" id="UP000285258">
    <property type="component" value="Unassembled WGS sequence"/>
</dbReference>
<evidence type="ECO:0000313" key="3">
    <source>
        <dbReference type="Proteomes" id="UP000285258"/>
    </source>
</evidence>
<accession>A0A423UMD8</accession>
<reference evidence="1 4" key="4">
    <citation type="journal article" date="2019" name="Nat. Med.">
        <title>A library of human gut bacterial isolates paired with longitudinal multiomics data enables mechanistic microbiome research.</title>
        <authorList>
            <person name="Poyet M."/>
            <person name="Groussin M."/>
            <person name="Gibbons S.M."/>
            <person name="Avila-Pacheco J."/>
            <person name="Jiang X."/>
            <person name="Kearney S.M."/>
            <person name="Perrotta A.R."/>
            <person name="Berdy B."/>
            <person name="Zhao S."/>
            <person name="Lieberman T.D."/>
            <person name="Swanson P.K."/>
            <person name="Smith M."/>
            <person name="Roesemann S."/>
            <person name="Alexander J.E."/>
            <person name="Rich S.A."/>
            <person name="Livny J."/>
            <person name="Vlamakis H."/>
            <person name="Clish C."/>
            <person name="Bullock K."/>
            <person name="Deik A."/>
            <person name="Scott J."/>
            <person name="Pierce K.A."/>
            <person name="Xavier R.J."/>
            <person name="Alm E.J."/>
        </authorList>
    </citation>
    <scope>NUCLEOTIDE SEQUENCE [LARGE SCALE GENOMIC DNA]</scope>
    <source>
        <strain evidence="1 4">BIOML-A1</strain>
    </source>
</reference>
<dbReference type="InterPro" id="IPR043129">
    <property type="entry name" value="ATPase_NBD"/>
</dbReference>
<dbReference type="SUPFAM" id="SSF53067">
    <property type="entry name" value="Actin-like ATPase domain"/>
    <property type="match status" value="1"/>
</dbReference>
<dbReference type="Proteomes" id="UP000462865">
    <property type="component" value="Unassembled WGS sequence"/>
</dbReference>
<dbReference type="AlphaFoldDB" id="A0A423UMD8"/>
<dbReference type="Gene3D" id="3.30.420.40">
    <property type="match status" value="1"/>
</dbReference>
<protein>
    <submittedName>
        <fullName evidence="2">ROK family protein</fullName>
    </submittedName>
</protein>
<comment type="caution">
    <text evidence="2">The sequence shown here is derived from an EMBL/GenBank/DDBJ whole genome shotgun (WGS) entry which is preliminary data.</text>
</comment>
<sequence length="65" mass="6722">MHIAQRTRIDGPVGCLPDDPVVLGVDVGGTHTKVAAFDLGGELLGTRALDLLAHGEGFGTGERLK</sequence>